<dbReference type="GO" id="GO:0042256">
    <property type="term" value="P:cytosolic ribosome assembly"/>
    <property type="evidence" value="ECO:0007669"/>
    <property type="project" value="UniProtKB-UniRule"/>
</dbReference>
<comment type="subcellular location">
    <subcellularLocation>
        <location evidence="2">Cytoplasm</location>
    </subcellularLocation>
</comment>
<organism evidence="3 4">
    <name type="scientific">Sulfuriferula plumbiphila</name>
    <dbReference type="NCBI Taxonomy" id="171865"/>
    <lineage>
        <taxon>Bacteria</taxon>
        <taxon>Pseudomonadati</taxon>
        <taxon>Pseudomonadota</taxon>
        <taxon>Betaproteobacteria</taxon>
        <taxon>Nitrosomonadales</taxon>
        <taxon>Sulfuricellaceae</taxon>
        <taxon>Sulfuriferula</taxon>
    </lineage>
</organism>
<dbReference type="InterPro" id="IPR004394">
    <property type="entry name" value="Iojap/RsfS/C7orf30"/>
</dbReference>
<dbReference type="HAMAP" id="MF_01477">
    <property type="entry name" value="Iojap_RsfS"/>
    <property type="match status" value="1"/>
</dbReference>
<evidence type="ECO:0000313" key="3">
    <source>
        <dbReference type="EMBL" id="GEP30682.1"/>
    </source>
</evidence>
<dbReference type="GO" id="GO:0090071">
    <property type="term" value="P:negative regulation of ribosome biogenesis"/>
    <property type="evidence" value="ECO:0007669"/>
    <property type="project" value="UniProtKB-UniRule"/>
</dbReference>
<dbReference type="OrthoDB" id="9793681at2"/>
<dbReference type="GO" id="GO:0017148">
    <property type="term" value="P:negative regulation of translation"/>
    <property type="evidence" value="ECO:0007669"/>
    <property type="project" value="UniProtKB-UniRule"/>
</dbReference>
<gene>
    <name evidence="2" type="primary">rsfS</name>
    <name evidence="3" type="ORF">TPL01_18200</name>
</gene>
<dbReference type="NCBIfam" id="TIGR00090">
    <property type="entry name" value="rsfS_iojap_ybeB"/>
    <property type="match status" value="1"/>
</dbReference>
<dbReference type="SUPFAM" id="SSF81301">
    <property type="entry name" value="Nucleotidyltransferase"/>
    <property type="match status" value="1"/>
</dbReference>
<keyword evidence="2" id="KW-0963">Cytoplasm</keyword>
<dbReference type="GO" id="GO:0043023">
    <property type="term" value="F:ribosomal large subunit binding"/>
    <property type="evidence" value="ECO:0007669"/>
    <property type="project" value="TreeGrafter"/>
</dbReference>
<dbReference type="AlphaFoldDB" id="A0A512L892"/>
<comment type="subunit">
    <text evidence="2">Interacts with ribosomal protein uL14 (rplN).</text>
</comment>
<dbReference type="GO" id="GO:0005737">
    <property type="term" value="C:cytoplasm"/>
    <property type="evidence" value="ECO:0007669"/>
    <property type="project" value="UniProtKB-SubCell"/>
</dbReference>
<keyword evidence="2" id="KW-0678">Repressor</keyword>
<evidence type="ECO:0000256" key="2">
    <source>
        <dbReference type="HAMAP-Rule" id="MF_01477"/>
    </source>
</evidence>
<protein>
    <recommendedName>
        <fullName evidence="2">Ribosomal silencing factor RsfS</fullName>
    </recommendedName>
</protein>
<name>A0A512L892_9PROT</name>
<comment type="caution">
    <text evidence="3">The sequence shown here is derived from an EMBL/GenBank/DDBJ whole genome shotgun (WGS) entry which is preliminary data.</text>
</comment>
<reference evidence="3 4" key="1">
    <citation type="submission" date="2019-07" db="EMBL/GenBank/DDBJ databases">
        <title>Whole genome shotgun sequence of Thiobacillus plumbophilus NBRC 107929.</title>
        <authorList>
            <person name="Hosoyama A."/>
            <person name="Uohara A."/>
            <person name="Ohji S."/>
            <person name="Ichikawa N."/>
        </authorList>
    </citation>
    <scope>NUCLEOTIDE SEQUENCE [LARGE SCALE GENOMIC DNA]</scope>
    <source>
        <strain evidence="3 4">NBRC 107929</strain>
    </source>
</reference>
<dbReference type="RefSeq" id="WP_147072980.1">
    <property type="nucleotide sequence ID" value="NZ_AP021884.1"/>
</dbReference>
<proteinExistence type="inferred from homology"/>
<evidence type="ECO:0000313" key="4">
    <source>
        <dbReference type="Proteomes" id="UP000321337"/>
    </source>
</evidence>
<accession>A0A512L892</accession>
<dbReference type="EMBL" id="BKAD01000017">
    <property type="protein sequence ID" value="GEP30682.1"/>
    <property type="molecule type" value="Genomic_DNA"/>
</dbReference>
<keyword evidence="4" id="KW-1185">Reference proteome</keyword>
<dbReference type="Gene3D" id="3.30.460.10">
    <property type="entry name" value="Beta Polymerase, domain 2"/>
    <property type="match status" value="1"/>
</dbReference>
<dbReference type="InterPro" id="IPR043519">
    <property type="entry name" value="NT_sf"/>
</dbReference>
<dbReference type="PANTHER" id="PTHR21043">
    <property type="entry name" value="IOJAP SUPERFAMILY ORTHOLOG"/>
    <property type="match status" value="1"/>
</dbReference>
<comment type="similarity">
    <text evidence="1 2">Belongs to the Iojap/RsfS family.</text>
</comment>
<dbReference type="PANTHER" id="PTHR21043:SF0">
    <property type="entry name" value="MITOCHONDRIAL ASSEMBLY OF RIBOSOMAL LARGE SUBUNIT PROTEIN 1"/>
    <property type="match status" value="1"/>
</dbReference>
<comment type="function">
    <text evidence="2">Functions as a ribosomal silencing factor. Interacts with ribosomal protein uL14 (rplN), blocking formation of intersubunit bridge B8. Prevents association of the 30S and 50S ribosomal subunits and the formation of functional ribosomes, thus repressing translation.</text>
</comment>
<evidence type="ECO:0000256" key="1">
    <source>
        <dbReference type="ARBA" id="ARBA00010574"/>
    </source>
</evidence>
<sequence>MDINEITAAVVDALEDIKGQDIVVLDTSPLTSMFDRMVIASADSTRQTKALAHNVQEKLKEKGVPDQGIEGLASGEWVLLDLGSVVVHVMQPAVRQYYNLEELWSAAQDQRNKRNATG</sequence>
<dbReference type="Pfam" id="PF02410">
    <property type="entry name" value="RsfS"/>
    <property type="match status" value="1"/>
</dbReference>
<keyword evidence="2" id="KW-0810">Translation regulation</keyword>
<dbReference type="Proteomes" id="UP000321337">
    <property type="component" value="Unassembled WGS sequence"/>
</dbReference>